<evidence type="ECO:0000313" key="1">
    <source>
        <dbReference type="EMBL" id="MEA9357619.1"/>
    </source>
</evidence>
<dbReference type="EMBL" id="JAYGJQ010000002">
    <property type="protein sequence ID" value="MEA9357619.1"/>
    <property type="molecule type" value="Genomic_DNA"/>
</dbReference>
<keyword evidence="2" id="KW-1185">Reference proteome</keyword>
<dbReference type="RefSeq" id="WP_323577700.1">
    <property type="nucleotide sequence ID" value="NZ_JAYGJQ010000002.1"/>
</dbReference>
<proteinExistence type="predicted"/>
<dbReference type="InterPro" id="IPR023393">
    <property type="entry name" value="START-like_dom_sf"/>
</dbReference>
<dbReference type="CDD" id="cd07812">
    <property type="entry name" value="SRPBCC"/>
    <property type="match status" value="1"/>
</dbReference>
<dbReference type="Proteomes" id="UP001302274">
    <property type="component" value="Unassembled WGS sequence"/>
</dbReference>
<organism evidence="1 2">
    <name type="scientific">Bacteriovorax antarcticus</name>
    <dbReference type="NCBI Taxonomy" id="3088717"/>
    <lineage>
        <taxon>Bacteria</taxon>
        <taxon>Pseudomonadati</taxon>
        <taxon>Bdellovibrionota</taxon>
        <taxon>Bacteriovoracia</taxon>
        <taxon>Bacteriovoracales</taxon>
        <taxon>Bacteriovoracaceae</taxon>
        <taxon>Bacteriovorax</taxon>
    </lineage>
</organism>
<evidence type="ECO:0000313" key="2">
    <source>
        <dbReference type="Proteomes" id="UP001302274"/>
    </source>
</evidence>
<protein>
    <submittedName>
        <fullName evidence="1">SRPBCC family protein</fullName>
    </submittedName>
</protein>
<sequence length="210" mass="24563">MSEQIDVSEIPGLRRIEITDKHEMGGLMADITHAVYPHKEVYGDFCPIQSYINCPPEKVFEYMANPHCLREWTYSMRDFEAVDDKGLFRGKDKIGKNTDIYFKVDANKEGLLVDYHCAWDQGDHLWMIYLNRIVPAEKVLNKPGSVVFWQNCYHPNYEKNPFPELSPQGRPWVGDFWDFFYAGHTVELDNLKAILEYRHANNLPMTPKDL</sequence>
<reference evidence="1 2" key="1">
    <citation type="submission" date="2023-11" db="EMBL/GenBank/DDBJ databases">
        <title>A Novel Polar Bacteriovorax (B. antarcticus) Isolated from the Biocrust in Antarctica.</title>
        <authorList>
            <person name="Mun W."/>
            <person name="Choi S.Y."/>
            <person name="Mitchell R.J."/>
        </authorList>
    </citation>
    <scope>NUCLEOTIDE SEQUENCE [LARGE SCALE GENOMIC DNA]</scope>
    <source>
        <strain evidence="1 2">PP10</strain>
    </source>
</reference>
<accession>A0ABU5VX34</accession>
<dbReference type="SUPFAM" id="SSF55961">
    <property type="entry name" value="Bet v1-like"/>
    <property type="match status" value="1"/>
</dbReference>
<comment type="caution">
    <text evidence="1">The sequence shown here is derived from an EMBL/GenBank/DDBJ whole genome shotgun (WGS) entry which is preliminary data.</text>
</comment>
<gene>
    <name evidence="1" type="ORF">SHI21_15425</name>
</gene>
<dbReference type="Gene3D" id="3.30.530.20">
    <property type="match status" value="1"/>
</dbReference>
<name>A0ABU5VX34_9BACT</name>